<evidence type="ECO:0000256" key="2">
    <source>
        <dbReference type="SAM" id="MobiDB-lite"/>
    </source>
</evidence>
<evidence type="ECO:0000256" key="1">
    <source>
        <dbReference type="PROSITE-ProRule" id="PRU00023"/>
    </source>
</evidence>
<dbReference type="SMART" id="SM00248">
    <property type="entry name" value="ANK"/>
    <property type="match status" value="3"/>
</dbReference>
<dbReference type="Proteomes" id="UP001163046">
    <property type="component" value="Unassembled WGS sequence"/>
</dbReference>
<name>A0A9W9ZP52_9CNID</name>
<dbReference type="PROSITE" id="PS50297">
    <property type="entry name" value="ANK_REP_REGION"/>
    <property type="match status" value="2"/>
</dbReference>
<feature type="compositionally biased region" description="Basic and acidic residues" evidence="2">
    <location>
        <begin position="100"/>
        <end position="119"/>
    </location>
</feature>
<dbReference type="Pfam" id="PF12796">
    <property type="entry name" value="Ank_2"/>
    <property type="match status" value="1"/>
</dbReference>
<protein>
    <submittedName>
        <fullName evidence="3">Uncharacterized protein</fullName>
    </submittedName>
</protein>
<dbReference type="AlphaFoldDB" id="A0A9W9ZP52"/>
<dbReference type="SUPFAM" id="SSF48403">
    <property type="entry name" value="Ankyrin repeat"/>
    <property type="match status" value="1"/>
</dbReference>
<accession>A0A9W9ZP52</accession>
<dbReference type="InterPro" id="IPR036770">
    <property type="entry name" value="Ankyrin_rpt-contain_sf"/>
</dbReference>
<dbReference type="Gene3D" id="1.25.40.20">
    <property type="entry name" value="Ankyrin repeat-containing domain"/>
    <property type="match status" value="1"/>
</dbReference>
<evidence type="ECO:0000313" key="3">
    <source>
        <dbReference type="EMBL" id="KAJ7384574.1"/>
    </source>
</evidence>
<gene>
    <name evidence="3" type="ORF">OS493_021205</name>
</gene>
<dbReference type="PROSITE" id="PS50088">
    <property type="entry name" value="ANK_REPEAT"/>
    <property type="match status" value="2"/>
</dbReference>
<feature type="repeat" description="ANK" evidence="1">
    <location>
        <begin position="164"/>
        <end position="196"/>
    </location>
</feature>
<dbReference type="EMBL" id="MU825886">
    <property type="protein sequence ID" value="KAJ7384574.1"/>
    <property type="molecule type" value="Genomic_DNA"/>
</dbReference>
<dbReference type="PANTHER" id="PTHR46899:SF3">
    <property type="entry name" value="PROTEIN PHOSPHATASE 1 REGULATORY SUBUNIT 27"/>
    <property type="match status" value="1"/>
</dbReference>
<feature type="region of interest" description="Disordered" evidence="2">
    <location>
        <begin position="1"/>
        <end position="46"/>
    </location>
</feature>
<organism evidence="3 4">
    <name type="scientific">Desmophyllum pertusum</name>
    <dbReference type="NCBI Taxonomy" id="174260"/>
    <lineage>
        <taxon>Eukaryota</taxon>
        <taxon>Metazoa</taxon>
        <taxon>Cnidaria</taxon>
        <taxon>Anthozoa</taxon>
        <taxon>Hexacorallia</taxon>
        <taxon>Scleractinia</taxon>
        <taxon>Caryophylliina</taxon>
        <taxon>Caryophylliidae</taxon>
        <taxon>Desmophyllum</taxon>
    </lineage>
</organism>
<sequence>MEQPRSPSSETNTDENVIKTNLSAGNETLDGKTASSDDGNNSTEMPQVPEISVQHWWASGDHKNSRAVDHLGVDMCSATAKNMLKLPTGGNVLRRISEDRTAQAAAHKDKDKLRPDERLARRRKQSLSLDPQILLQWAATHNDVDTLKGVLESTSVDVNEPGVDGFYALHRAASTGSFECLQYLVTKGAQLEVRDKDGSSPLDAAVYEGEFDCARFLIEKGANITHIRDGFTDKTLVKIRGRTRVMTS</sequence>
<feature type="compositionally biased region" description="Polar residues" evidence="2">
    <location>
        <begin position="33"/>
        <end position="45"/>
    </location>
</feature>
<feature type="repeat" description="ANK" evidence="1">
    <location>
        <begin position="197"/>
        <end position="229"/>
    </location>
</feature>
<feature type="region of interest" description="Disordered" evidence="2">
    <location>
        <begin position="100"/>
        <end position="124"/>
    </location>
</feature>
<proteinExistence type="predicted"/>
<dbReference type="PANTHER" id="PTHR46899">
    <property type="entry name" value="PROTEIN PHOSPHATASE 1 REGULATORY SUBUNIT 27"/>
    <property type="match status" value="1"/>
</dbReference>
<keyword evidence="4" id="KW-1185">Reference proteome</keyword>
<keyword evidence="1" id="KW-0040">ANK repeat</keyword>
<feature type="compositionally biased region" description="Polar residues" evidence="2">
    <location>
        <begin position="1"/>
        <end position="26"/>
    </location>
</feature>
<dbReference type="OrthoDB" id="5966043at2759"/>
<comment type="caution">
    <text evidence="3">The sequence shown here is derived from an EMBL/GenBank/DDBJ whole genome shotgun (WGS) entry which is preliminary data.</text>
</comment>
<dbReference type="InterPro" id="IPR053080">
    <property type="entry name" value="PP1_regulatory_subunit_27"/>
</dbReference>
<dbReference type="InterPro" id="IPR002110">
    <property type="entry name" value="Ankyrin_rpt"/>
</dbReference>
<reference evidence="3" key="1">
    <citation type="submission" date="2023-01" db="EMBL/GenBank/DDBJ databases">
        <title>Genome assembly of the deep-sea coral Lophelia pertusa.</title>
        <authorList>
            <person name="Herrera S."/>
            <person name="Cordes E."/>
        </authorList>
    </citation>
    <scope>NUCLEOTIDE SEQUENCE</scope>
    <source>
        <strain evidence="3">USNM1676648</strain>
        <tissue evidence="3">Polyp</tissue>
    </source>
</reference>
<evidence type="ECO:0000313" key="4">
    <source>
        <dbReference type="Proteomes" id="UP001163046"/>
    </source>
</evidence>